<feature type="transmembrane region" description="Helical" evidence="9">
    <location>
        <begin position="461"/>
        <end position="484"/>
    </location>
</feature>
<evidence type="ECO:0000256" key="5">
    <source>
        <dbReference type="ARBA" id="ARBA00022833"/>
    </source>
</evidence>
<feature type="transmembrane region" description="Helical" evidence="9">
    <location>
        <begin position="12"/>
        <end position="33"/>
    </location>
</feature>
<dbReference type="SUPFAM" id="SSF161111">
    <property type="entry name" value="Cation efflux protein transmembrane domain-like"/>
    <property type="match status" value="2"/>
</dbReference>
<feature type="compositionally biased region" description="Basic and acidic residues" evidence="8">
    <location>
        <begin position="158"/>
        <end position="181"/>
    </location>
</feature>
<dbReference type="AlphaFoldDB" id="A0A177BCD6"/>
<keyword evidence="13" id="KW-1185">Reference proteome</keyword>
<feature type="transmembrane region" description="Helical" evidence="9">
    <location>
        <begin position="430"/>
        <end position="449"/>
    </location>
</feature>
<dbReference type="InterPro" id="IPR002524">
    <property type="entry name" value="Cation_efflux"/>
</dbReference>
<dbReference type="InterPro" id="IPR027469">
    <property type="entry name" value="Cation_efflux_TMD_sf"/>
</dbReference>
<feature type="transmembrane region" description="Helical" evidence="9">
    <location>
        <begin position="76"/>
        <end position="100"/>
    </location>
</feature>
<proteinExistence type="inferred from homology"/>
<feature type="domain" description="Cation efflux protein cytoplasmic" evidence="11">
    <location>
        <begin position="311"/>
        <end position="382"/>
    </location>
</feature>
<gene>
    <name evidence="12" type="ORF">A3Q56_00334</name>
</gene>
<feature type="domain" description="Cation efflux protein transmembrane" evidence="10">
    <location>
        <begin position="416"/>
        <end position="663"/>
    </location>
</feature>
<dbReference type="GO" id="GO:0005385">
    <property type="term" value="F:zinc ion transmembrane transporter activity"/>
    <property type="evidence" value="ECO:0007669"/>
    <property type="project" value="TreeGrafter"/>
</dbReference>
<evidence type="ECO:0000256" key="9">
    <source>
        <dbReference type="SAM" id="Phobius"/>
    </source>
</evidence>
<feature type="transmembrane region" description="Helical" evidence="9">
    <location>
        <begin position="516"/>
        <end position="538"/>
    </location>
</feature>
<name>A0A177BCD6_9BILA</name>
<dbReference type="Proteomes" id="UP000078046">
    <property type="component" value="Unassembled WGS sequence"/>
</dbReference>
<dbReference type="GO" id="GO:0010312">
    <property type="term" value="P:detoxification of zinc ion"/>
    <property type="evidence" value="ECO:0007669"/>
    <property type="project" value="TreeGrafter"/>
</dbReference>
<reference evidence="12 13" key="1">
    <citation type="submission" date="2016-04" db="EMBL/GenBank/DDBJ databases">
        <title>The genome of Intoshia linei affirms orthonectids as highly simplified spiralians.</title>
        <authorList>
            <person name="Mikhailov K.V."/>
            <person name="Slusarev G.S."/>
            <person name="Nikitin M.A."/>
            <person name="Logacheva M.D."/>
            <person name="Penin A."/>
            <person name="Aleoshin V."/>
            <person name="Panchin Y.V."/>
        </authorList>
    </citation>
    <scope>NUCLEOTIDE SEQUENCE [LARGE SCALE GENOMIC DNA]</scope>
    <source>
        <strain evidence="12">Intl2013</strain>
        <tissue evidence="12">Whole animal</tissue>
    </source>
</reference>
<feature type="domain" description="Cation efflux protein cytoplasmic" evidence="11">
    <location>
        <begin position="670"/>
        <end position="739"/>
    </location>
</feature>
<feature type="transmembrane region" description="Helical" evidence="9">
    <location>
        <begin position="130"/>
        <end position="151"/>
    </location>
</feature>
<accession>A0A177BCD6</accession>
<protein>
    <submittedName>
        <fullName evidence="12">Solute carrier family 30 member 8</fullName>
    </submittedName>
</protein>
<dbReference type="NCBIfam" id="TIGR01297">
    <property type="entry name" value="CDF"/>
    <property type="match status" value="2"/>
</dbReference>
<keyword evidence="7 9" id="KW-0472">Membrane</keyword>
<evidence type="ECO:0000256" key="4">
    <source>
        <dbReference type="ARBA" id="ARBA00022692"/>
    </source>
</evidence>
<comment type="caution">
    <text evidence="12">The sequence shown here is derived from an EMBL/GenBank/DDBJ whole genome shotgun (WGS) entry which is preliminary data.</text>
</comment>
<dbReference type="Gene3D" id="1.20.1510.10">
    <property type="entry name" value="Cation efflux protein transmembrane domain"/>
    <property type="match status" value="2"/>
</dbReference>
<organism evidence="12 13">
    <name type="scientific">Intoshia linei</name>
    <dbReference type="NCBI Taxonomy" id="1819745"/>
    <lineage>
        <taxon>Eukaryota</taxon>
        <taxon>Metazoa</taxon>
        <taxon>Spiralia</taxon>
        <taxon>Lophotrochozoa</taxon>
        <taxon>Mesozoa</taxon>
        <taxon>Orthonectida</taxon>
        <taxon>Rhopaluridae</taxon>
        <taxon>Intoshia</taxon>
    </lineage>
</organism>
<keyword evidence="5" id="KW-0862">Zinc</keyword>
<evidence type="ECO:0000313" key="12">
    <source>
        <dbReference type="EMBL" id="OAF71896.1"/>
    </source>
</evidence>
<dbReference type="InterPro" id="IPR058533">
    <property type="entry name" value="Cation_efflux_TM"/>
</dbReference>
<dbReference type="Pfam" id="PF01545">
    <property type="entry name" value="Cation_efflux"/>
    <property type="match status" value="2"/>
</dbReference>
<feature type="region of interest" description="Disordered" evidence="8">
    <location>
        <begin position="157"/>
        <end position="181"/>
    </location>
</feature>
<feature type="domain" description="Cation efflux protein transmembrane" evidence="10">
    <location>
        <begin position="17"/>
        <end position="305"/>
    </location>
</feature>
<dbReference type="InterPro" id="IPR027470">
    <property type="entry name" value="Cation_efflux_CTD"/>
</dbReference>
<evidence type="ECO:0000313" key="13">
    <source>
        <dbReference type="Proteomes" id="UP000078046"/>
    </source>
</evidence>
<dbReference type="OrthoDB" id="29444at2759"/>
<feature type="transmembrane region" description="Helical" evidence="9">
    <location>
        <begin position="245"/>
        <end position="268"/>
    </location>
</feature>
<comment type="similarity">
    <text evidence="2">Belongs to the cation diffusion facilitator (CDF) transporter (TC 2.A.4) family. SLC30A subfamily.</text>
</comment>
<dbReference type="GO" id="GO:0006882">
    <property type="term" value="P:intracellular zinc ion homeostasis"/>
    <property type="evidence" value="ECO:0007669"/>
    <property type="project" value="TreeGrafter"/>
</dbReference>
<sequence length="768" mass="85857">MDSIKHKLKTNTVRLSIMLFLTSLFFVIELVVGQKTNSLALVSDAYHMLSDLIALVIGLVSLRWSKRRSKRNTFGWARAEVLGALVNAVYLAALCFTIVIESIQKITTIATMSEDDVKMDNHYLIDKKNFNLLLIVGGVGLAINVVGLIVLGGHSHGHSHEDDHGHDHAHSHEKSIKSSNEIKNENYTTRELFELKTDMENSNTSISTDDIVPKSIDNCCEIIEMNKNTKQKHASAADNLNMKGVILHVMGDALGSIVVIISILIMKYVEGDWTQFIDPILSLLLVCIIIASLLPLFKKSALILLQTVPSNINIKALENKLLRNIQGISAVHEFHVWQLAGKRIIASIHIRVRTIQQYMMIAKLVKDFFHDNGIHSITVQPEFMESENDTTQSERESLSPCLLACDTQHCDEFYCFVGQKTNSLALVSDAYHMLSDIMSLIIGIIALQISTRQSRQNTFGWVRAEIVGALVNSVYMGALCFIIVTEAIQKITLLATLDKNDASNIKLLIEDKNVNLLLIVASIGLAINILGLCIIGDYHGHDHSHNHKPSDAEYYSLIETKNNCSAYESTHQKNDQKKKQKKQFVLFRIFISCLSDNLNMQGVALHIAGDTLGSIVVIISVLIIKYVKSDWAQFVDPIISLLLVTIILCGTIPLFKRASLILMQTAPVNMNIDRLKQLLENIPGIKAIHEFHVWQLTCNSVIASIHISCKNVDSYMIIAKMVKELFHDNGIHNTTVQPEFIQSGNKPKIPCILKCQTGECEKYYCCQE</sequence>
<feature type="transmembrane region" description="Helical" evidence="9">
    <location>
        <begin position="45"/>
        <end position="64"/>
    </location>
</feature>
<feature type="transmembrane region" description="Helical" evidence="9">
    <location>
        <begin position="634"/>
        <end position="655"/>
    </location>
</feature>
<evidence type="ECO:0000256" key="3">
    <source>
        <dbReference type="ARBA" id="ARBA00022448"/>
    </source>
</evidence>
<keyword evidence="4 9" id="KW-0812">Transmembrane</keyword>
<dbReference type="PANTHER" id="PTHR45820:SF4">
    <property type="entry name" value="ZINC TRANSPORTER 63C, ISOFORM F"/>
    <property type="match status" value="1"/>
</dbReference>
<evidence type="ECO:0000256" key="6">
    <source>
        <dbReference type="ARBA" id="ARBA00022989"/>
    </source>
</evidence>
<evidence type="ECO:0000259" key="11">
    <source>
        <dbReference type="Pfam" id="PF16916"/>
    </source>
</evidence>
<dbReference type="EMBL" id="LWCA01000016">
    <property type="protein sequence ID" value="OAF71896.1"/>
    <property type="molecule type" value="Genomic_DNA"/>
</dbReference>
<dbReference type="PANTHER" id="PTHR45820">
    <property type="entry name" value="FI23527P1"/>
    <property type="match status" value="1"/>
</dbReference>
<evidence type="ECO:0000256" key="8">
    <source>
        <dbReference type="SAM" id="MobiDB-lite"/>
    </source>
</evidence>
<dbReference type="Pfam" id="PF16916">
    <property type="entry name" value="ZT_dimer"/>
    <property type="match status" value="2"/>
</dbReference>
<evidence type="ECO:0000256" key="7">
    <source>
        <dbReference type="ARBA" id="ARBA00023136"/>
    </source>
</evidence>
<evidence type="ECO:0000256" key="2">
    <source>
        <dbReference type="ARBA" id="ARBA00008873"/>
    </source>
</evidence>
<feature type="transmembrane region" description="Helical" evidence="9">
    <location>
        <begin position="280"/>
        <end position="297"/>
    </location>
</feature>
<comment type="subcellular location">
    <subcellularLocation>
        <location evidence="1">Membrane</location>
        <topology evidence="1">Multi-pass membrane protein</topology>
    </subcellularLocation>
</comment>
<evidence type="ECO:0000259" key="10">
    <source>
        <dbReference type="Pfam" id="PF01545"/>
    </source>
</evidence>
<evidence type="ECO:0000256" key="1">
    <source>
        <dbReference type="ARBA" id="ARBA00004141"/>
    </source>
</evidence>
<keyword evidence="3" id="KW-0813">Transport</keyword>
<keyword evidence="6 9" id="KW-1133">Transmembrane helix</keyword>
<dbReference type="GO" id="GO:0016020">
    <property type="term" value="C:membrane"/>
    <property type="evidence" value="ECO:0007669"/>
    <property type="project" value="UniProtKB-SubCell"/>
</dbReference>
<feature type="transmembrane region" description="Helical" evidence="9">
    <location>
        <begin position="604"/>
        <end position="627"/>
    </location>
</feature>